<organism evidence="3 4">
    <name type="scientific">Hymenobacter rigui</name>
    <dbReference type="NCBI Taxonomy" id="334424"/>
    <lineage>
        <taxon>Bacteria</taxon>
        <taxon>Pseudomonadati</taxon>
        <taxon>Bacteroidota</taxon>
        <taxon>Cytophagia</taxon>
        <taxon>Cytophagales</taxon>
        <taxon>Hymenobacteraceae</taxon>
        <taxon>Hymenobacter</taxon>
    </lineage>
</organism>
<sequence>MDVLKRNNVRILGHGNQTLLFVNGFGCDQTIWRYITPAFSEQFRLVLYDHVGSGLSDRTAYEPARYASLDGYALDLLDICQQLNLREVTLIGHSVGAMIGMLAAIREPHYFQQLLLLCPSPCYLNEGSYHGGFERRDLEEMLAFMDKDFVGWADYITPFIMGNPDQPSLTAELAHSFCQNDPVIARKFARVTFLGDNRADVTQCQTPCLLVQCAEDVIAPLEVGDYLQAYLPHARLITLPVAGHCPHVSAPTETLSALETYMAA</sequence>
<comment type="similarity">
    <text evidence="1">Belongs to the AB hydrolase superfamily.</text>
</comment>
<keyword evidence="4" id="KW-1185">Reference proteome</keyword>
<dbReference type="EMBL" id="RWIT01000005">
    <property type="protein sequence ID" value="RSK48331.1"/>
    <property type="molecule type" value="Genomic_DNA"/>
</dbReference>
<dbReference type="SUPFAM" id="SSF53474">
    <property type="entry name" value="alpha/beta-Hydrolases"/>
    <property type="match status" value="1"/>
</dbReference>
<comment type="caution">
    <text evidence="3">The sequence shown here is derived from an EMBL/GenBank/DDBJ whole genome shotgun (WGS) entry which is preliminary data.</text>
</comment>
<dbReference type="RefSeq" id="WP_125419958.1">
    <property type="nucleotide sequence ID" value="NZ_RWIT01000005.1"/>
</dbReference>
<dbReference type="AlphaFoldDB" id="A0A3R9MRJ9"/>
<name>A0A3R9MRJ9_9BACT</name>
<dbReference type="Gene3D" id="3.40.50.1820">
    <property type="entry name" value="alpha/beta hydrolase"/>
    <property type="match status" value="1"/>
</dbReference>
<reference evidence="3 4" key="1">
    <citation type="submission" date="2018-12" db="EMBL/GenBank/DDBJ databases">
        <authorList>
            <person name="Feng G."/>
            <person name="Zhu H."/>
        </authorList>
    </citation>
    <scope>NUCLEOTIDE SEQUENCE [LARGE SCALE GENOMIC DNA]</scope>
    <source>
        <strain evidence="3 4">KCTC 12533</strain>
    </source>
</reference>
<evidence type="ECO:0000313" key="3">
    <source>
        <dbReference type="EMBL" id="RSK48331.1"/>
    </source>
</evidence>
<dbReference type="Pfam" id="PF12697">
    <property type="entry name" value="Abhydrolase_6"/>
    <property type="match status" value="1"/>
</dbReference>
<evidence type="ECO:0000256" key="1">
    <source>
        <dbReference type="ARBA" id="ARBA00008645"/>
    </source>
</evidence>
<dbReference type="PANTHER" id="PTHR43039">
    <property type="entry name" value="ESTERASE-RELATED"/>
    <property type="match status" value="1"/>
</dbReference>
<protein>
    <submittedName>
        <fullName evidence="3">Alpha/beta hydrolase</fullName>
    </submittedName>
</protein>
<proteinExistence type="inferred from homology"/>
<dbReference type="PRINTS" id="PR00111">
    <property type="entry name" value="ABHYDROLASE"/>
</dbReference>
<evidence type="ECO:0000259" key="2">
    <source>
        <dbReference type="Pfam" id="PF12697"/>
    </source>
</evidence>
<dbReference type="GO" id="GO:0016787">
    <property type="term" value="F:hydrolase activity"/>
    <property type="evidence" value="ECO:0007669"/>
    <property type="project" value="UniProtKB-KW"/>
</dbReference>
<evidence type="ECO:0000313" key="4">
    <source>
        <dbReference type="Proteomes" id="UP000273500"/>
    </source>
</evidence>
<dbReference type="OrthoDB" id="9780932at2"/>
<gene>
    <name evidence="3" type="ORF">EI291_11455</name>
</gene>
<accession>A0A3R9MRJ9</accession>
<dbReference type="InterPro" id="IPR000073">
    <property type="entry name" value="AB_hydrolase_1"/>
</dbReference>
<keyword evidence="3" id="KW-0378">Hydrolase</keyword>
<feature type="domain" description="AB hydrolase-1" evidence="2">
    <location>
        <begin position="19"/>
        <end position="254"/>
    </location>
</feature>
<dbReference type="Proteomes" id="UP000273500">
    <property type="component" value="Unassembled WGS sequence"/>
</dbReference>
<dbReference type="InterPro" id="IPR029058">
    <property type="entry name" value="AB_hydrolase_fold"/>
</dbReference>